<feature type="modified residue" description="4-aspartylphosphate" evidence="9">
    <location>
        <position position="738"/>
    </location>
</feature>
<evidence type="ECO:0000256" key="3">
    <source>
        <dbReference type="ARBA" id="ARBA00022553"/>
    </source>
</evidence>
<keyword evidence="5" id="KW-0547">Nucleotide-binding</keyword>
<dbReference type="Gene3D" id="3.30.450.20">
    <property type="entry name" value="PAS domain"/>
    <property type="match status" value="2"/>
</dbReference>
<dbReference type="SUPFAM" id="SSF55785">
    <property type="entry name" value="PYP-like sensor domain (PAS domain)"/>
    <property type="match status" value="1"/>
</dbReference>
<dbReference type="SMART" id="SM00387">
    <property type="entry name" value="HATPase_c"/>
    <property type="match status" value="1"/>
</dbReference>
<evidence type="ECO:0000259" key="13">
    <source>
        <dbReference type="PROSITE" id="PS50110"/>
    </source>
</evidence>
<dbReference type="GO" id="GO:0000155">
    <property type="term" value="F:phosphorelay sensor kinase activity"/>
    <property type="evidence" value="ECO:0007669"/>
    <property type="project" value="InterPro"/>
</dbReference>
<organism evidence="16">
    <name type="scientific">Magnetococcus massalia (strain MO-1)</name>
    <dbReference type="NCBI Taxonomy" id="451514"/>
    <lineage>
        <taxon>Bacteria</taxon>
        <taxon>Pseudomonadati</taxon>
        <taxon>Pseudomonadota</taxon>
        <taxon>Magnetococcia</taxon>
        <taxon>Magnetococcales</taxon>
        <taxon>Magnetococcaceae</taxon>
        <taxon>Magnetococcus</taxon>
    </lineage>
</organism>
<feature type="domain" description="PAS" evidence="14">
    <location>
        <begin position="327"/>
        <end position="372"/>
    </location>
</feature>
<dbReference type="InterPro" id="IPR036890">
    <property type="entry name" value="HATPase_C_sf"/>
</dbReference>
<dbReference type="SMART" id="SM00448">
    <property type="entry name" value="REC"/>
    <property type="match status" value="1"/>
</dbReference>
<evidence type="ECO:0000256" key="7">
    <source>
        <dbReference type="ARBA" id="ARBA00022840"/>
    </source>
</evidence>
<dbReference type="InterPro" id="IPR003661">
    <property type="entry name" value="HisK_dim/P_dom"/>
</dbReference>
<dbReference type="AlphaFoldDB" id="A0A1S7LK60"/>
<dbReference type="Gene3D" id="3.40.50.2300">
    <property type="match status" value="1"/>
</dbReference>
<dbReference type="SUPFAM" id="SSF47384">
    <property type="entry name" value="Homodimeric domain of signal transducing histidine kinase"/>
    <property type="match status" value="1"/>
</dbReference>
<dbReference type="Gene3D" id="2.10.70.100">
    <property type="match status" value="1"/>
</dbReference>
<dbReference type="InterPro" id="IPR035965">
    <property type="entry name" value="PAS-like_dom_sf"/>
</dbReference>
<keyword evidence="11" id="KW-0812">Transmembrane</keyword>
<sequence>MAFELVGILTLLIVLFQLWGGVRAEYDRNNQFVTLQHEQAVLRITSFFRFVHKSIDTIERELILYHRQPSNTKLGQTHDTLRTVVNLNAWVEQIIVLTKEGVLLTSSDLFNTPSNHYADQTWVNLLRNKRTLEISTPTVSRIGLTSNRKVVQIGRSLTNLQGDIIGFVIITLYPDTFLDHLSAQKLTQHGVLSVTHIDGTQITQVGVHDHRREQLVDLDKLERSLTLRSTAFTPTWDNILSAYALPTLGGMVIAFSLMLLGFYFRYLQLQAQQEQMIQLEKAVQLRTQDLEQANEKLAQSEAKLQQAQQMALLGNWQWNLETGELQWNEVVYNIFGLDPEQYSPSYERFIQTIHPDDREKVQQAVSHVLSNKLVSYAIEHRVIQPSGQIHYVSEQGEVIYDAYEIPIGMVGTVQDISAYKLIQLELESAKEAAEAANQAKSDFLAAMSHEIRTPLNVMIGMSDLLKESDMDGGQHQHIELLNKAGNTLLSLINDILDLSKIEAGNLTLEYNTLNLKQLIEETVELLGINARSKGLELNIHWQEGLHELVIGDPLRLRQVLVNLVGNAIKFTHQGSVRVEVTADEQPHHYRIAIIDTGIGIHEEYLESVFDRFTQADSSVTRKFGGSGLGLAISQSLVKLMEGEIEVDSELGNGTQFSFTIPLRPGRPVRGASDSTEVDTPREDEIAPLKLLLVDDSEDNRTLIQTYLKRTPHAVEIAIDGDEAVRKAKSSHFDVILMDIQMPNMDGYTATRLIRDHEHFESGTSSHIIALTAHALESDREKSLHAGCNEHLTKPIKKKTLLAALARYHTHQELTAVEG</sequence>
<evidence type="ECO:0000256" key="11">
    <source>
        <dbReference type="SAM" id="Phobius"/>
    </source>
</evidence>
<keyword evidence="4" id="KW-0808">Transferase</keyword>
<dbReference type="FunFam" id="1.10.287.130:FF:000002">
    <property type="entry name" value="Two-component osmosensing histidine kinase"/>
    <property type="match status" value="1"/>
</dbReference>
<dbReference type="PROSITE" id="PS50112">
    <property type="entry name" value="PAS"/>
    <property type="match status" value="1"/>
</dbReference>
<dbReference type="PROSITE" id="PS50113">
    <property type="entry name" value="PAC"/>
    <property type="match status" value="1"/>
</dbReference>
<keyword evidence="11" id="KW-0472">Membrane</keyword>
<dbReference type="InterPro" id="IPR011006">
    <property type="entry name" value="CheY-like_superfamily"/>
</dbReference>
<dbReference type="FunFam" id="3.30.565.10:FF:000078">
    <property type="entry name" value="Two-component sensor histidine kinase"/>
    <property type="match status" value="1"/>
</dbReference>
<dbReference type="CDD" id="cd16922">
    <property type="entry name" value="HATPase_EvgS-ArcB-TorS-like"/>
    <property type="match status" value="1"/>
</dbReference>
<dbReference type="PROSITE" id="PS50110">
    <property type="entry name" value="RESPONSE_REGULATORY"/>
    <property type="match status" value="1"/>
</dbReference>
<evidence type="ECO:0000256" key="1">
    <source>
        <dbReference type="ARBA" id="ARBA00000085"/>
    </source>
</evidence>
<keyword evidence="10" id="KW-0175">Coiled coil</keyword>
<dbReference type="InterPro" id="IPR013655">
    <property type="entry name" value="PAS_fold_3"/>
</dbReference>
<dbReference type="InterPro" id="IPR004358">
    <property type="entry name" value="Sig_transdc_His_kin-like_C"/>
</dbReference>
<dbReference type="EC" id="2.7.13.3" evidence="2"/>
<evidence type="ECO:0000256" key="8">
    <source>
        <dbReference type="ARBA" id="ARBA00023012"/>
    </source>
</evidence>
<dbReference type="Gene3D" id="3.30.565.10">
    <property type="entry name" value="Histidine kinase-like ATPase, C-terminal domain"/>
    <property type="match status" value="1"/>
</dbReference>
<dbReference type="PROSITE" id="PS50109">
    <property type="entry name" value="HIS_KIN"/>
    <property type="match status" value="1"/>
</dbReference>
<evidence type="ECO:0000256" key="6">
    <source>
        <dbReference type="ARBA" id="ARBA00022777"/>
    </source>
</evidence>
<protein>
    <recommendedName>
        <fullName evidence="2">histidine kinase</fullName>
        <ecNumber evidence="2">2.7.13.3</ecNumber>
    </recommendedName>
</protein>
<dbReference type="InterPro" id="IPR003594">
    <property type="entry name" value="HATPase_dom"/>
</dbReference>
<dbReference type="GO" id="GO:0005524">
    <property type="term" value="F:ATP binding"/>
    <property type="evidence" value="ECO:0007669"/>
    <property type="project" value="UniProtKB-KW"/>
</dbReference>
<dbReference type="Pfam" id="PF02518">
    <property type="entry name" value="HATPase_c"/>
    <property type="match status" value="1"/>
</dbReference>
<feature type="domain" description="Response regulatory" evidence="13">
    <location>
        <begin position="689"/>
        <end position="808"/>
    </location>
</feature>
<evidence type="ECO:0000259" key="15">
    <source>
        <dbReference type="PROSITE" id="PS50113"/>
    </source>
</evidence>
<evidence type="ECO:0000256" key="9">
    <source>
        <dbReference type="PROSITE-ProRule" id="PRU00169"/>
    </source>
</evidence>
<dbReference type="NCBIfam" id="TIGR00229">
    <property type="entry name" value="sensory_box"/>
    <property type="match status" value="1"/>
</dbReference>
<evidence type="ECO:0000256" key="4">
    <source>
        <dbReference type="ARBA" id="ARBA00022679"/>
    </source>
</evidence>
<name>A0A1S7LK60_MAGMO</name>
<evidence type="ECO:0000256" key="5">
    <source>
        <dbReference type="ARBA" id="ARBA00022741"/>
    </source>
</evidence>
<dbReference type="SUPFAM" id="SSF55874">
    <property type="entry name" value="ATPase domain of HSP90 chaperone/DNA topoisomerase II/histidine kinase"/>
    <property type="match status" value="1"/>
</dbReference>
<dbReference type="Pfam" id="PF08447">
    <property type="entry name" value="PAS_3"/>
    <property type="match status" value="1"/>
</dbReference>
<dbReference type="PANTHER" id="PTHR45339:SF1">
    <property type="entry name" value="HYBRID SIGNAL TRANSDUCTION HISTIDINE KINASE J"/>
    <property type="match status" value="1"/>
</dbReference>
<dbReference type="InterPro" id="IPR036097">
    <property type="entry name" value="HisK_dim/P_sf"/>
</dbReference>
<dbReference type="CDD" id="cd17546">
    <property type="entry name" value="REC_hyHK_CKI1_RcsC-like"/>
    <property type="match status" value="1"/>
</dbReference>
<keyword evidence="3 9" id="KW-0597">Phosphoprotein</keyword>
<dbReference type="SUPFAM" id="SSF52172">
    <property type="entry name" value="CheY-like"/>
    <property type="match status" value="1"/>
</dbReference>
<gene>
    <name evidence="16" type="ORF">MAGMO_3099</name>
</gene>
<feature type="transmembrane region" description="Helical" evidence="11">
    <location>
        <begin position="243"/>
        <end position="264"/>
    </location>
</feature>
<evidence type="ECO:0000259" key="12">
    <source>
        <dbReference type="PROSITE" id="PS50109"/>
    </source>
</evidence>
<dbReference type="CDD" id="cd00082">
    <property type="entry name" value="HisKA"/>
    <property type="match status" value="1"/>
</dbReference>
<evidence type="ECO:0000256" key="10">
    <source>
        <dbReference type="SAM" id="Coils"/>
    </source>
</evidence>
<evidence type="ECO:0000256" key="2">
    <source>
        <dbReference type="ARBA" id="ARBA00012438"/>
    </source>
</evidence>
<keyword evidence="11" id="KW-1133">Transmembrane helix</keyword>
<accession>A0A1S7LK60</accession>
<dbReference type="InterPro" id="IPR000014">
    <property type="entry name" value="PAS"/>
</dbReference>
<dbReference type="PANTHER" id="PTHR45339">
    <property type="entry name" value="HYBRID SIGNAL TRANSDUCTION HISTIDINE KINASE J"/>
    <property type="match status" value="1"/>
</dbReference>
<feature type="domain" description="Histidine kinase" evidence="12">
    <location>
        <begin position="446"/>
        <end position="664"/>
    </location>
</feature>
<proteinExistence type="predicted"/>
<dbReference type="SMART" id="SM00388">
    <property type="entry name" value="HisKA"/>
    <property type="match status" value="1"/>
</dbReference>
<dbReference type="FunFam" id="3.30.450.20:FF:000088">
    <property type="entry name" value="Sensory transduction histidine kinase"/>
    <property type="match status" value="1"/>
</dbReference>
<feature type="domain" description="PAC" evidence="15">
    <location>
        <begin position="376"/>
        <end position="428"/>
    </location>
</feature>
<keyword evidence="7" id="KW-0067">ATP-binding</keyword>
<dbReference type="Gene3D" id="1.10.287.130">
    <property type="match status" value="1"/>
</dbReference>
<dbReference type="Pfam" id="PF00512">
    <property type="entry name" value="HisKA"/>
    <property type="match status" value="1"/>
</dbReference>
<evidence type="ECO:0000259" key="14">
    <source>
        <dbReference type="PROSITE" id="PS50112"/>
    </source>
</evidence>
<reference evidence="16" key="1">
    <citation type="submission" date="2015-04" db="EMBL/GenBank/DDBJ databases">
        <authorList>
            <person name="Syromyatnikov M.Y."/>
            <person name="Popov V.N."/>
        </authorList>
    </citation>
    <scope>NUCLEOTIDE SEQUENCE</scope>
    <source>
        <strain evidence="16">MO-1</strain>
    </source>
</reference>
<dbReference type="PRINTS" id="PR00344">
    <property type="entry name" value="BCTRLSENSOR"/>
</dbReference>
<evidence type="ECO:0000313" key="16">
    <source>
        <dbReference type="EMBL" id="CRH07240.1"/>
    </source>
</evidence>
<dbReference type="CDD" id="cd12914">
    <property type="entry name" value="PDC1_DGC_like"/>
    <property type="match status" value="1"/>
</dbReference>
<dbReference type="InterPro" id="IPR000700">
    <property type="entry name" value="PAS-assoc_C"/>
</dbReference>
<comment type="catalytic activity">
    <reaction evidence="1">
        <text>ATP + protein L-histidine = ADP + protein N-phospho-L-histidine.</text>
        <dbReference type="EC" id="2.7.13.3"/>
    </reaction>
</comment>
<dbReference type="Pfam" id="PF00072">
    <property type="entry name" value="Response_reg"/>
    <property type="match status" value="1"/>
</dbReference>
<feature type="coiled-coil region" evidence="10">
    <location>
        <begin position="276"/>
        <end position="310"/>
    </location>
</feature>
<dbReference type="InterPro" id="IPR001789">
    <property type="entry name" value="Sig_transdc_resp-reg_receiver"/>
</dbReference>
<keyword evidence="6 16" id="KW-0418">Kinase</keyword>
<dbReference type="EMBL" id="LO017727">
    <property type="protein sequence ID" value="CRH07240.1"/>
    <property type="molecule type" value="Genomic_DNA"/>
</dbReference>
<dbReference type="CDD" id="cd00130">
    <property type="entry name" value="PAS"/>
    <property type="match status" value="1"/>
</dbReference>
<keyword evidence="8" id="KW-0902">Two-component regulatory system</keyword>
<dbReference type="InterPro" id="IPR005467">
    <property type="entry name" value="His_kinase_dom"/>
</dbReference>